<accession>A0AAN7SZK9</accession>
<dbReference type="Gene3D" id="3.30.710.10">
    <property type="entry name" value="Potassium Channel Kv1.1, Chain A"/>
    <property type="match status" value="1"/>
</dbReference>
<comment type="caution">
    <text evidence="2">The sequence shown here is derived from an EMBL/GenBank/DDBJ whole genome shotgun (WGS) entry which is preliminary data.</text>
</comment>
<dbReference type="AlphaFoldDB" id="A0AAN7SZK9"/>
<reference evidence="2 3" key="1">
    <citation type="submission" date="2023-08" db="EMBL/GenBank/DDBJ databases">
        <title>Black Yeasts Isolated from many extreme environments.</title>
        <authorList>
            <person name="Coleine C."/>
            <person name="Stajich J.E."/>
            <person name="Selbmann L."/>
        </authorList>
    </citation>
    <scope>NUCLEOTIDE SEQUENCE [LARGE SCALE GENOMIC DNA]</scope>
    <source>
        <strain evidence="2 3">CCFEE 5910</strain>
    </source>
</reference>
<dbReference type="InterPro" id="IPR000210">
    <property type="entry name" value="BTB/POZ_dom"/>
</dbReference>
<dbReference type="InterPro" id="IPR011333">
    <property type="entry name" value="SKP1/BTB/POZ_sf"/>
</dbReference>
<evidence type="ECO:0000313" key="2">
    <source>
        <dbReference type="EMBL" id="KAK5085762.1"/>
    </source>
</evidence>
<name>A0AAN7SZK9_9EURO</name>
<dbReference type="Pfam" id="PF00651">
    <property type="entry name" value="BTB"/>
    <property type="match status" value="1"/>
</dbReference>
<proteinExistence type="predicted"/>
<gene>
    <name evidence="2" type="ORF">LTR05_005050</name>
</gene>
<sequence length="166" mass="19037">MGSEEIWSLRVLREGSFSDFTIEAKDGVFKVHKSFLYCHSGYFRALLSGQNVEVKESKVKFDDIEACLLGRAILLCYHQPHLIHSLDFLSKNATWKDDFAEANSNNFVAARLAVKMYELGDRFDIPTLTAKARRMFLFALRNFPWTNHNGLTAATHSTRLRVTLNF</sequence>
<organism evidence="2 3">
    <name type="scientific">Lithohypha guttulata</name>
    <dbReference type="NCBI Taxonomy" id="1690604"/>
    <lineage>
        <taxon>Eukaryota</taxon>
        <taxon>Fungi</taxon>
        <taxon>Dikarya</taxon>
        <taxon>Ascomycota</taxon>
        <taxon>Pezizomycotina</taxon>
        <taxon>Eurotiomycetes</taxon>
        <taxon>Chaetothyriomycetidae</taxon>
        <taxon>Chaetothyriales</taxon>
        <taxon>Trichomeriaceae</taxon>
        <taxon>Lithohypha</taxon>
    </lineage>
</organism>
<evidence type="ECO:0000313" key="3">
    <source>
        <dbReference type="Proteomes" id="UP001309876"/>
    </source>
</evidence>
<dbReference type="PROSITE" id="PS50097">
    <property type="entry name" value="BTB"/>
    <property type="match status" value="1"/>
</dbReference>
<dbReference type="SMART" id="SM00225">
    <property type="entry name" value="BTB"/>
    <property type="match status" value="1"/>
</dbReference>
<protein>
    <recommendedName>
        <fullName evidence="1">BTB domain-containing protein</fullName>
    </recommendedName>
</protein>
<dbReference type="EMBL" id="JAVRRJ010000004">
    <property type="protein sequence ID" value="KAK5085762.1"/>
    <property type="molecule type" value="Genomic_DNA"/>
</dbReference>
<dbReference type="Proteomes" id="UP001309876">
    <property type="component" value="Unassembled WGS sequence"/>
</dbReference>
<feature type="domain" description="BTB" evidence="1">
    <location>
        <begin position="18"/>
        <end position="77"/>
    </location>
</feature>
<dbReference type="PANTHER" id="PTHR47843">
    <property type="entry name" value="BTB DOMAIN-CONTAINING PROTEIN-RELATED"/>
    <property type="match status" value="1"/>
</dbReference>
<evidence type="ECO:0000259" key="1">
    <source>
        <dbReference type="PROSITE" id="PS50097"/>
    </source>
</evidence>
<dbReference type="SUPFAM" id="SSF54695">
    <property type="entry name" value="POZ domain"/>
    <property type="match status" value="1"/>
</dbReference>
<keyword evidence="3" id="KW-1185">Reference proteome</keyword>
<dbReference type="CDD" id="cd18186">
    <property type="entry name" value="BTB_POZ_ZBTB_KLHL-like"/>
    <property type="match status" value="1"/>
</dbReference>